<gene>
    <name evidence="2" type="ORF">ACG0Z6_11925</name>
</gene>
<dbReference type="RefSeq" id="WP_394461659.1">
    <property type="nucleotide sequence ID" value="NZ_JBIGHZ010000004.1"/>
</dbReference>
<protein>
    <submittedName>
        <fullName evidence="2">Thioredoxin family protein</fullName>
    </submittedName>
</protein>
<name>A0ABW7FXB0_9BURK</name>
<evidence type="ECO:0000256" key="1">
    <source>
        <dbReference type="SAM" id="SignalP"/>
    </source>
</evidence>
<dbReference type="InterPro" id="IPR036249">
    <property type="entry name" value="Thioredoxin-like_sf"/>
</dbReference>
<feature type="signal peptide" evidence="1">
    <location>
        <begin position="1"/>
        <end position="25"/>
    </location>
</feature>
<evidence type="ECO:0000313" key="3">
    <source>
        <dbReference type="Proteomes" id="UP001606099"/>
    </source>
</evidence>
<reference evidence="2 3" key="1">
    <citation type="submission" date="2024-08" db="EMBL/GenBank/DDBJ databases">
        <authorList>
            <person name="Lu H."/>
        </authorList>
    </citation>
    <scope>NUCLEOTIDE SEQUENCE [LARGE SCALE GENOMIC DNA]</scope>
    <source>
        <strain evidence="2 3">BYS180W</strain>
    </source>
</reference>
<dbReference type="SUPFAM" id="SSF52833">
    <property type="entry name" value="Thioredoxin-like"/>
    <property type="match status" value="1"/>
</dbReference>
<proteinExistence type="predicted"/>
<evidence type="ECO:0000313" key="2">
    <source>
        <dbReference type="EMBL" id="MFG6448941.1"/>
    </source>
</evidence>
<dbReference type="Gene3D" id="3.40.30.10">
    <property type="entry name" value="Glutaredoxin"/>
    <property type="match status" value="1"/>
</dbReference>
<dbReference type="Proteomes" id="UP001606099">
    <property type="component" value="Unassembled WGS sequence"/>
</dbReference>
<dbReference type="EMBL" id="JBIGHZ010000004">
    <property type="protein sequence ID" value="MFG6448941.1"/>
    <property type="molecule type" value="Genomic_DNA"/>
</dbReference>
<sequence>MRTAPTRVAPALLLLVGLFASPGQAEPMDQRYAALDIEPRREADGRWVFQLQPALALAQRQHKNIYLLLTAHDCGFCQRYERFLNANAQQLAPVLRQQHVLVVLRASLAAQGNAVQFEAYGKTWPYQAFQYLLGDERQRRLQYPVVWQLSPQLRLLQQLPYGTGTLETVADQVEIWSDIPAAAAPPLSTGSD</sequence>
<comment type="caution">
    <text evidence="2">The sequence shown here is derived from an EMBL/GenBank/DDBJ whole genome shotgun (WGS) entry which is preliminary data.</text>
</comment>
<accession>A0ABW7FXB0</accession>
<organism evidence="2 3">
    <name type="scientific">Roseateles rivi</name>
    <dbReference type="NCBI Taxonomy" id="3299028"/>
    <lineage>
        <taxon>Bacteria</taxon>
        <taxon>Pseudomonadati</taxon>
        <taxon>Pseudomonadota</taxon>
        <taxon>Betaproteobacteria</taxon>
        <taxon>Burkholderiales</taxon>
        <taxon>Sphaerotilaceae</taxon>
        <taxon>Roseateles</taxon>
    </lineage>
</organism>
<feature type="chain" id="PRO_5045812840" evidence="1">
    <location>
        <begin position="26"/>
        <end position="192"/>
    </location>
</feature>
<keyword evidence="3" id="KW-1185">Reference proteome</keyword>
<keyword evidence="1" id="KW-0732">Signal</keyword>